<feature type="transmembrane region" description="Helical" evidence="10">
    <location>
        <begin position="472"/>
        <end position="496"/>
    </location>
</feature>
<evidence type="ECO:0000256" key="2">
    <source>
        <dbReference type="ARBA" id="ARBA00012513"/>
    </source>
</evidence>
<dbReference type="EC" id="2.7.11.1" evidence="2"/>
<dbReference type="Gene3D" id="2.90.10.10">
    <property type="entry name" value="Bulb-type lectin domain"/>
    <property type="match status" value="2"/>
</dbReference>
<dbReference type="InterPro" id="IPR051343">
    <property type="entry name" value="G-type_lectin_kinases/EP1-like"/>
</dbReference>
<keyword evidence="9" id="KW-0067">ATP-binding</keyword>
<dbReference type="InterPro" id="IPR017441">
    <property type="entry name" value="Protein_kinase_ATP_BS"/>
</dbReference>
<accession>A0AAD8RYH8</accession>
<evidence type="ECO:0000256" key="10">
    <source>
        <dbReference type="SAM" id="Phobius"/>
    </source>
</evidence>
<comment type="catalytic activity">
    <reaction evidence="7">
        <text>L-seryl-[protein] + ATP = O-phospho-L-seryl-[protein] + ADP + H(+)</text>
        <dbReference type="Rhea" id="RHEA:17989"/>
        <dbReference type="Rhea" id="RHEA-COMP:9863"/>
        <dbReference type="Rhea" id="RHEA-COMP:11604"/>
        <dbReference type="ChEBI" id="CHEBI:15378"/>
        <dbReference type="ChEBI" id="CHEBI:29999"/>
        <dbReference type="ChEBI" id="CHEBI:30616"/>
        <dbReference type="ChEBI" id="CHEBI:83421"/>
        <dbReference type="ChEBI" id="CHEBI:456216"/>
        <dbReference type="EC" id="2.7.11.1"/>
    </reaction>
</comment>
<gene>
    <name evidence="13" type="ORF">QYE76_059694</name>
</gene>
<keyword evidence="4" id="KW-0430">Lectin</keyword>
<evidence type="ECO:0000256" key="9">
    <source>
        <dbReference type="PROSITE-ProRule" id="PRU10141"/>
    </source>
</evidence>
<feature type="binding site" evidence="9">
    <location>
        <position position="563"/>
    </location>
    <ligand>
        <name>ATP</name>
        <dbReference type="ChEBI" id="CHEBI:30616"/>
    </ligand>
</feature>
<dbReference type="GO" id="GO:0004674">
    <property type="term" value="F:protein serine/threonine kinase activity"/>
    <property type="evidence" value="ECO:0007669"/>
    <property type="project" value="UniProtKB-EC"/>
</dbReference>
<dbReference type="GO" id="GO:0016020">
    <property type="term" value="C:membrane"/>
    <property type="evidence" value="ECO:0007669"/>
    <property type="project" value="UniProtKB-SubCell"/>
</dbReference>
<keyword evidence="14" id="KW-1185">Reference proteome</keyword>
<dbReference type="EMBL" id="JAUUTY010000004">
    <property type="protein sequence ID" value="KAK1641889.1"/>
    <property type="molecule type" value="Genomic_DNA"/>
</dbReference>
<dbReference type="SUPFAM" id="SSF51110">
    <property type="entry name" value="alpha-D-mannose-specific plant lectins"/>
    <property type="match status" value="2"/>
</dbReference>
<evidence type="ECO:0000313" key="14">
    <source>
        <dbReference type="Proteomes" id="UP001231189"/>
    </source>
</evidence>
<keyword evidence="9" id="KW-0547">Nucleotide-binding</keyword>
<evidence type="ECO:0000256" key="6">
    <source>
        <dbReference type="ARBA" id="ARBA00047899"/>
    </source>
</evidence>
<keyword evidence="10" id="KW-1133">Transmembrane helix</keyword>
<dbReference type="GO" id="GO:0005524">
    <property type="term" value="F:ATP binding"/>
    <property type="evidence" value="ECO:0007669"/>
    <property type="project" value="UniProtKB-UniRule"/>
</dbReference>
<dbReference type="PROSITE" id="PS00107">
    <property type="entry name" value="PROTEIN_KINASE_ATP"/>
    <property type="match status" value="1"/>
</dbReference>
<evidence type="ECO:0000259" key="12">
    <source>
        <dbReference type="PROSITE" id="PS50927"/>
    </source>
</evidence>
<keyword evidence="3" id="KW-0732">Signal</keyword>
<dbReference type="PROSITE" id="PS50026">
    <property type="entry name" value="EGF_3"/>
    <property type="match status" value="1"/>
</dbReference>
<dbReference type="AlphaFoldDB" id="A0AAD8RYH8"/>
<dbReference type="SMART" id="SM00108">
    <property type="entry name" value="B_lectin"/>
    <property type="match status" value="1"/>
</dbReference>
<proteinExistence type="predicted"/>
<keyword evidence="8" id="KW-0245">EGF-like domain</keyword>
<evidence type="ECO:0000313" key="13">
    <source>
        <dbReference type="EMBL" id="KAK1641889.1"/>
    </source>
</evidence>
<organism evidence="13 14">
    <name type="scientific">Lolium multiflorum</name>
    <name type="common">Italian ryegrass</name>
    <name type="synonym">Lolium perenne subsp. multiflorum</name>
    <dbReference type="NCBI Taxonomy" id="4521"/>
    <lineage>
        <taxon>Eukaryota</taxon>
        <taxon>Viridiplantae</taxon>
        <taxon>Streptophyta</taxon>
        <taxon>Embryophyta</taxon>
        <taxon>Tracheophyta</taxon>
        <taxon>Spermatophyta</taxon>
        <taxon>Magnoliopsida</taxon>
        <taxon>Liliopsida</taxon>
        <taxon>Poales</taxon>
        <taxon>Poaceae</taxon>
        <taxon>BOP clade</taxon>
        <taxon>Pooideae</taxon>
        <taxon>Poodae</taxon>
        <taxon>Poeae</taxon>
        <taxon>Poeae Chloroplast Group 2 (Poeae type)</taxon>
        <taxon>Loliodinae</taxon>
        <taxon>Loliinae</taxon>
        <taxon>Lolium</taxon>
    </lineage>
</organism>
<comment type="subcellular location">
    <subcellularLocation>
        <location evidence="1">Membrane</location>
        <topology evidence="1">Single-pass type I membrane protein</topology>
    </subcellularLocation>
</comment>
<feature type="domain" description="Bulb-type lectin" evidence="12">
    <location>
        <begin position="60"/>
        <end position="178"/>
    </location>
</feature>
<dbReference type="InterPro" id="IPR036426">
    <property type="entry name" value="Bulb-type_lectin_dom_sf"/>
</dbReference>
<evidence type="ECO:0000259" key="11">
    <source>
        <dbReference type="PROSITE" id="PS50026"/>
    </source>
</evidence>
<comment type="caution">
    <text evidence="8">Lacks conserved residue(s) required for the propagation of feature annotation.</text>
</comment>
<dbReference type="FunFam" id="2.90.10.10:FF:000026">
    <property type="entry name" value="Serine/threonine-protein kinase"/>
    <property type="match status" value="1"/>
</dbReference>
<evidence type="ECO:0000256" key="4">
    <source>
        <dbReference type="ARBA" id="ARBA00022734"/>
    </source>
</evidence>
<dbReference type="GO" id="GO:0051707">
    <property type="term" value="P:response to other organism"/>
    <property type="evidence" value="ECO:0007669"/>
    <property type="project" value="UniProtKB-ARBA"/>
</dbReference>
<dbReference type="InterPro" id="IPR001480">
    <property type="entry name" value="Bulb-type_lectin_dom"/>
</dbReference>
<dbReference type="Pfam" id="PF07714">
    <property type="entry name" value="PK_Tyr_Ser-Thr"/>
    <property type="match status" value="1"/>
</dbReference>
<reference evidence="13" key="1">
    <citation type="submission" date="2023-07" db="EMBL/GenBank/DDBJ databases">
        <title>A chromosome-level genome assembly of Lolium multiflorum.</title>
        <authorList>
            <person name="Chen Y."/>
            <person name="Copetti D."/>
            <person name="Kolliker R."/>
            <person name="Studer B."/>
        </authorList>
    </citation>
    <scope>NUCLEOTIDE SEQUENCE</scope>
    <source>
        <strain evidence="13">02402/16</strain>
        <tissue evidence="13">Leaf</tissue>
    </source>
</reference>
<dbReference type="Proteomes" id="UP001231189">
    <property type="component" value="Unassembled WGS sequence"/>
</dbReference>
<keyword evidence="10" id="KW-0812">Transmembrane</keyword>
<name>A0AAD8RYH8_LOLMU</name>
<protein>
    <recommendedName>
        <fullName evidence="2">non-specific serine/threonine protein kinase</fullName>
        <ecNumber evidence="2">2.7.11.1</ecNumber>
    </recommendedName>
</protein>
<dbReference type="InterPro" id="IPR011009">
    <property type="entry name" value="Kinase-like_dom_sf"/>
</dbReference>
<dbReference type="Pfam" id="PF01453">
    <property type="entry name" value="B_lectin"/>
    <property type="match status" value="1"/>
</dbReference>
<dbReference type="Gene3D" id="3.30.200.20">
    <property type="entry name" value="Phosphorylase Kinase, domain 1"/>
    <property type="match status" value="1"/>
</dbReference>
<dbReference type="SUPFAM" id="SSF56112">
    <property type="entry name" value="Protein kinase-like (PK-like)"/>
    <property type="match status" value="1"/>
</dbReference>
<dbReference type="InterPro" id="IPR000742">
    <property type="entry name" value="EGF"/>
</dbReference>
<comment type="catalytic activity">
    <reaction evidence="6">
        <text>L-threonyl-[protein] + ATP = O-phospho-L-threonyl-[protein] + ADP + H(+)</text>
        <dbReference type="Rhea" id="RHEA:46608"/>
        <dbReference type="Rhea" id="RHEA-COMP:11060"/>
        <dbReference type="Rhea" id="RHEA-COMP:11605"/>
        <dbReference type="ChEBI" id="CHEBI:15378"/>
        <dbReference type="ChEBI" id="CHEBI:30013"/>
        <dbReference type="ChEBI" id="CHEBI:30616"/>
        <dbReference type="ChEBI" id="CHEBI:61977"/>
        <dbReference type="ChEBI" id="CHEBI:456216"/>
        <dbReference type="EC" id="2.7.11.1"/>
    </reaction>
</comment>
<comment type="caution">
    <text evidence="13">The sequence shown here is derived from an EMBL/GenBank/DDBJ whole genome shotgun (WGS) entry which is preliminary data.</text>
</comment>
<dbReference type="PANTHER" id="PTHR47976:SF82">
    <property type="entry name" value="RECEPTOR-LIKE SERINE_THREONINE-PROTEIN KINASE"/>
    <property type="match status" value="1"/>
</dbReference>
<dbReference type="PROSITE" id="PS50927">
    <property type="entry name" value="BULB_LECTIN"/>
    <property type="match status" value="1"/>
</dbReference>
<evidence type="ECO:0000256" key="7">
    <source>
        <dbReference type="ARBA" id="ARBA00048679"/>
    </source>
</evidence>
<keyword evidence="10" id="KW-0472">Membrane</keyword>
<evidence type="ECO:0000256" key="1">
    <source>
        <dbReference type="ARBA" id="ARBA00004479"/>
    </source>
</evidence>
<dbReference type="InterPro" id="IPR001245">
    <property type="entry name" value="Ser-Thr/Tyr_kinase_cat_dom"/>
</dbReference>
<keyword evidence="5" id="KW-0675">Receptor</keyword>
<evidence type="ECO:0000256" key="3">
    <source>
        <dbReference type="ARBA" id="ARBA00022729"/>
    </source>
</evidence>
<evidence type="ECO:0000256" key="5">
    <source>
        <dbReference type="ARBA" id="ARBA00023170"/>
    </source>
</evidence>
<feature type="domain" description="EGF-like" evidence="11">
    <location>
        <begin position="322"/>
        <end position="360"/>
    </location>
</feature>
<dbReference type="PANTHER" id="PTHR47976">
    <property type="entry name" value="G-TYPE LECTIN S-RECEPTOR-LIKE SERINE/THREONINE-PROTEIN KINASE SD2-5"/>
    <property type="match status" value="1"/>
</dbReference>
<sequence>MICNLTPLLVPHPSNSFCRDQRTFKQYSCAQTMSSSPYILSLSVILFINQANPAMTIETEIPLGSRIGAAGTQSWVSPSGRFAFGFYPEGEGFSIGVWLVIGTSRSIMWTANRDDPPVSGGSVVLTYGGSLQWIPANAGSQGKSISATSTPAASAGMLDTGNFVLFDMKKQVIWSTFSSPSDTLLPGQNLPPGSQLFSSVSDTNHATGKYRLFNQEDGNLVMYPVGAIDPDSSYWNTGTFGSGYFLTLSLDPNGTLWLFDQNSAYKDVLFLANRSSSNAFPDRRQSFFHLTLGADGILRLYSLVFSGNGKAPITEVKWLQPNSDRCLVKGVCGPNSYCQVTANGETSCSCLPGFEFSIANQGCWRVQQIDGCANNDDIRMISTMVQVKNTSWSDNSYNVPPPTTSIEACKELCQSDCACEIAMFDSYCSKQMLPMRYGRMVPGSNMTLYVKVYTRDTRVVIRKKASKSASSVAMLISGAALAIFSIAVLSVSTLLCKNRQALRYTRPPQQQDFELDETIGIQSYSFHDLELSTNNFAEELGRGAYGTVFKGVLTSNNKDVAVKRLEKMAENGEREFHRENVPVTRPAMKSIVQMLEGSAEVRQPPPPASFSQSLG</sequence>
<evidence type="ECO:0000256" key="8">
    <source>
        <dbReference type="PROSITE-ProRule" id="PRU00076"/>
    </source>
</evidence>